<dbReference type="EMBL" id="LT670817">
    <property type="protein sequence ID" value="SHH05482.1"/>
    <property type="molecule type" value="Genomic_DNA"/>
</dbReference>
<gene>
    <name evidence="1" type="ORF">SAMN05443248_3517</name>
</gene>
<dbReference type="RefSeq" id="WP_154072298.1">
    <property type="nucleotide sequence ID" value="NZ_LT670817.1"/>
</dbReference>
<dbReference type="Proteomes" id="UP000189796">
    <property type="component" value="Chromosome I"/>
</dbReference>
<organism evidence="1 2">
    <name type="scientific">Bradyrhizobium erythrophlei</name>
    <dbReference type="NCBI Taxonomy" id="1437360"/>
    <lineage>
        <taxon>Bacteria</taxon>
        <taxon>Pseudomonadati</taxon>
        <taxon>Pseudomonadota</taxon>
        <taxon>Alphaproteobacteria</taxon>
        <taxon>Hyphomicrobiales</taxon>
        <taxon>Nitrobacteraceae</taxon>
        <taxon>Bradyrhizobium</taxon>
    </lineage>
</organism>
<proteinExistence type="predicted"/>
<accession>A0A1M5PUX5</accession>
<evidence type="ECO:0000313" key="1">
    <source>
        <dbReference type="EMBL" id="SHH05482.1"/>
    </source>
</evidence>
<reference evidence="1 2" key="1">
    <citation type="submission" date="2016-11" db="EMBL/GenBank/DDBJ databases">
        <authorList>
            <person name="Jaros S."/>
            <person name="Januszkiewicz K."/>
            <person name="Wedrychowicz H."/>
        </authorList>
    </citation>
    <scope>NUCLEOTIDE SEQUENCE [LARGE SCALE GENOMIC DNA]</scope>
    <source>
        <strain evidence="1 2">GAS138</strain>
    </source>
</reference>
<dbReference type="AlphaFoldDB" id="A0A1M5PUX5"/>
<protein>
    <submittedName>
        <fullName evidence="1">Uncharacterized protein</fullName>
    </submittedName>
</protein>
<sequence length="49" mass="5131">MSIVSAIIIAAALYFGLSAIGEAIDNVAVGIEQFGIYLASILSEEEEVE</sequence>
<name>A0A1M5PUX5_9BRAD</name>
<evidence type="ECO:0000313" key="2">
    <source>
        <dbReference type="Proteomes" id="UP000189796"/>
    </source>
</evidence>